<dbReference type="AlphaFoldDB" id="A0A9W6K3K3"/>
<name>A0A9W6K3K3_9PSED</name>
<proteinExistence type="predicted"/>
<dbReference type="EMBL" id="BSFN01000002">
    <property type="protein sequence ID" value="GLK88127.1"/>
    <property type="molecule type" value="Genomic_DNA"/>
</dbReference>
<evidence type="ECO:0000256" key="1">
    <source>
        <dbReference type="SAM" id="MobiDB-lite"/>
    </source>
</evidence>
<feature type="compositionally biased region" description="Basic and acidic residues" evidence="1">
    <location>
        <begin position="41"/>
        <end position="64"/>
    </location>
</feature>
<evidence type="ECO:0000313" key="4">
    <source>
        <dbReference type="Proteomes" id="UP001143328"/>
    </source>
</evidence>
<dbReference type="RefSeq" id="WP_271194350.1">
    <property type="nucleotide sequence ID" value="NZ_BSFN01000002.1"/>
</dbReference>
<organism evidence="3 4">
    <name type="scientific">Pseudomonas turukhanskensis</name>
    <dbReference type="NCBI Taxonomy" id="1806536"/>
    <lineage>
        <taxon>Bacteria</taxon>
        <taxon>Pseudomonadati</taxon>
        <taxon>Pseudomonadota</taxon>
        <taxon>Gammaproteobacteria</taxon>
        <taxon>Pseudomonadales</taxon>
        <taxon>Pseudomonadaceae</taxon>
        <taxon>Pseudomonas</taxon>
    </lineage>
</organism>
<evidence type="ECO:0008006" key="5">
    <source>
        <dbReference type="Google" id="ProtNLM"/>
    </source>
</evidence>
<dbReference type="Proteomes" id="UP001143328">
    <property type="component" value="Unassembled WGS sequence"/>
</dbReference>
<evidence type="ECO:0000256" key="2">
    <source>
        <dbReference type="SAM" id="SignalP"/>
    </source>
</evidence>
<keyword evidence="4" id="KW-1185">Reference proteome</keyword>
<sequence>MKTIVTASLLTALLTGNAFAAADVNHSYEAATAKQTAEQSKTVKADDTTQAVDKKDQSEDDRWGLPRWWH</sequence>
<comment type="caution">
    <text evidence="3">The sequence shown here is derived from an EMBL/GenBank/DDBJ whole genome shotgun (WGS) entry which is preliminary data.</text>
</comment>
<reference evidence="3" key="1">
    <citation type="journal article" date="2014" name="Int. J. Syst. Evol. Microbiol.">
        <title>Complete genome sequence of Corynebacterium casei LMG S-19264T (=DSM 44701T), isolated from a smear-ripened cheese.</title>
        <authorList>
            <consortium name="US DOE Joint Genome Institute (JGI-PGF)"/>
            <person name="Walter F."/>
            <person name="Albersmeier A."/>
            <person name="Kalinowski J."/>
            <person name="Ruckert C."/>
        </authorList>
    </citation>
    <scope>NUCLEOTIDE SEQUENCE</scope>
    <source>
        <strain evidence="3">VKM B-2935</strain>
    </source>
</reference>
<feature type="chain" id="PRO_5040834722" description="DUF680 domain-containing protein" evidence="2">
    <location>
        <begin position="21"/>
        <end position="70"/>
    </location>
</feature>
<feature type="signal peptide" evidence="2">
    <location>
        <begin position="1"/>
        <end position="20"/>
    </location>
</feature>
<feature type="region of interest" description="Disordered" evidence="1">
    <location>
        <begin position="33"/>
        <end position="70"/>
    </location>
</feature>
<protein>
    <recommendedName>
        <fullName evidence="5">DUF680 domain-containing protein</fullName>
    </recommendedName>
</protein>
<reference evidence="3" key="2">
    <citation type="submission" date="2023-01" db="EMBL/GenBank/DDBJ databases">
        <authorList>
            <person name="Sun Q."/>
            <person name="Evtushenko L."/>
        </authorList>
    </citation>
    <scope>NUCLEOTIDE SEQUENCE</scope>
    <source>
        <strain evidence="3">VKM B-2935</strain>
    </source>
</reference>
<accession>A0A9W6K3K3</accession>
<gene>
    <name evidence="3" type="ORF">GCM10017655_11890</name>
</gene>
<keyword evidence="2" id="KW-0732">Signal</keyword>
<evidence type="ECO:0000313" key="3">
    <source>
        <dbReference type="EMBL" id="GLK88127.1"/>
    </source>
</evidence>